<accession>A0ABR9DAA0</accession>
<name>A0ABR9DAA0_9GAMM</name>
<dbReference type="InterPro" id="IPR000673">
    <property type="entry name" value="Sig_transdc_resp-reg_Me-estase"/>
</dbReference>
<keyword evidence="4 6" id="KW-0597">Phosphoprotein</keyword>
<dbReference type="PIRSF" id="PIRSF000876">
    <property type="entry name" value="RR_chemtxs_CheB"/>
    <property type="match status" value="1"/>
</dbReference>
<dbReference type="EC" id="3.5.1.44" evidence="4"/>
<evidence type="ECO:0000256" key="4">
    <source>
        <dbReference type="HAMAP-Rule" id="MF_00099"/>
    </source>
</evidence>
<feature type="active site" evidence="4 5">
    <location>
        <position position="309"/>
    </location>
</feature>
<dbReference type="EC" id="3.1.1.61" evidence="4"/>
<comment type="catalytic activity">
    <reaction evidence="4">
        <text>L-glutaminyl-[protein] + H2O = L-glutamyl-[protein] + NH4(+)</text>
        <dbReference type="Rhea" id="RHEA:16441"/>
        <dbReference type="Rhea" id="RHEA-COMP:10207"/>
        <dbReference type="Rhea" id="RHEA-COMP:10208"/>
        <dbReference type="ChEBI" id="CHEBI:15377"/>
        <dbReference type="ChEBI" id="CHEBI:28938"/>
        <dbReference type="ChEBI" id="CHEBI:29973"/>
        <dbReference type="ChEBI" id="CHEBI:30011"/>
        <dbReference type="EC" id="3.5.1.44"/>
    </reaction>
</comment>
<dbReference type="PROSITE" id="PS50110">
    <property type="entry name" value="RESPONSE_REGULATORY"/>
    <property type="match status" value="1"/>
</dbReference>
<keyword evidence="1 4" id="KW-0145">Chemotaxis</keyword>
<organism evidence="9 10">
    <name type="scientific">Methylomonas fluvii</name>
    <dbReference type="NCBI Taxonomy" id="1854564"/>
    <lineage>
        <taxon>Bacteria</taxon>
        <taxon>Pseudomonadati</taxon>
        <taxon>Pseudomonadota</taxon>
        <taxon>Gammaproteobacteria</taxon>
        <taxon>Methylococcales</taxon>
        <taxon>Methylococcaceae</taxon>
        <taxon>Methylomonas</taxon>
    </lineage>
</organism>
<comment type="PTM">
    <text evidence="4">Phosphorylated by CheA. Phosphorylation of the N-terminal regulatory domain activates the methylesterase activity.</text>
</comment>
<dbReference type="SUPFAM" id="SSF52172">
    <property type="entry name" value="CheY-like"/>
    <property type="match status" value="1"/>
</dbReference>
<proteinExistence type="inferred from homology"/>
<evidence type="ECO:0000256" key="2">
    <source>
        <dbReference type="ARBA" id="ARBA00022801"/>
    </source>
</evidence>
<dbReference type="SMART" id="SM00448">
    <property type="entry name" value="REC"/>
    <property type="match status" value="1"/>
</dbReference>
<dbReference type="EMBL" id="JACXST010000001">
    <property type="protein sequence ID" value="MBD9360035.1"/>
    <property type="molecule type" value="Genomic_DNA"/>
</dbReference>
<dbReference type="CDD" id="cd17541">
    <property type="entry name" value="REC_CheB-like"/>
    <property type="match status" value="1"/>
</dbReference>
<comment type="catalytic activity">
    <reaction evidence="3 4">
        <text>[protein]-L-glutamate 5-O-methyl ester + H2O = L-glutamyl-[protein] + methanol + H(+)</text>
        <dbReference type="Rhea" id="RHEA:23236"/>
        <dbReference type="Rhea" id="RHEA-COMP:10208"/>
        <dbReference type="Rhea" id="RHEA-COMP:10311"/>
        <dbReference type="ChEBI" id="CHEBI:15377"/>
        <dbReference type="ChEBI" id="CHEBI:15378"/>
        <dbReference type="ChEBI" id="CHEBI:17790"/>
        <dbReference type="ChEBI" id="CHEBI:29973"/>
        <dbReference type="ChEBI" id="CHEBI:82795"/>
        <dbReference type="EC" id="3.1.1.61"/>
    </reaction>
</comment>
<dbReference type="InterPro" id="IPR011006">
    <property type="entry name" value="CheY-like_superfamily"/>
</dbReference>
<dbReference type="Pfam" id="PF00072">
    <property type="entry name" value="Response_reg"/>
    <property type="match status" value="1"/>
</dbReference>
<keyword evidence="10" id="KW-1185">Reference proteome</keyword>
<dbReference type="NCBIfam" id="NF001965">
    <property type="entry name" value="PRK00742.1"/>
    <property type="match status" value="1"/>
</dbReference>
<dbReference type="PANTHER" id="PTHR42872">
    <property type="entry name" value="PROTEIN-GLUTAMATE METHYLESTERASE/PROTEIN-GLUTAMINE GLUTAMINASE"/>
    <property type="match status" value="1"/>
</dbReference>
<keyword evidence="2 4" id="KW-0378">Hydrolase</keyword>
<dbReference type="Gene3D" id="3.40.50.180">
    <property type="entry name" value="Methylesterase CheB, C-terminal domain"/>
    <property type="match status" value="1"/>
</dbReference>
<comment type="subcellular location">
    <subcellularLocation>
        <location evidence="4">Cytoplasm</location>
    </subcellularLocation>
</comment>
<evidence type="ECO:0000313" key="10">
    <source>
        <dbReference type="Proteomes" id="UP000641152"/>
    </source>
</evidence>
<dbReference type="InterPro" id="IPR008248">
    <property type="entry name" value="CheB-like"/>
</dbReference>
<dbReference type="RefSeq" id="WP_192392839.1">
    <property type="nucleotide sequence ID" value="NZ_CAJHIU010000001.1"/>
</dbReference>
<comment type="caution">
    <text evidence="9">The sequence shown here is derived from an EMBL/GenBank/DDBJ whole genome shotgun (WGS) entry which is preliminary data.</text>
</comment>
<feature type="domain" description="Response regulatory" evidence="7">
    <location>
        <begin position="4"/>
        <end position="121"/>
    </location>
</feature>
<keyword evidence="4" id="KW-0963">Cytoplasm</keyword>
<dbReference type="HAMAP" id="MF_00099">
    <property type="entry name" value="CheB_chemtxs"/>
    <property type="match status" value="1"/>
</dbReference>
<evidence type="ECO:0000256" key="5">
    <source>
        <dbReference type="PROSITE-ProRule" id="PRU00050"/>
    </source>
</evidence>
<gene>
    <name evidence="4" type="primary">cheB</name>
    <name evidence="9" type="ORF">EBB_05730</name>
</gene>
<evidence type="ECO:0000313" key="9">
    <source>
        <dbReference type="EMBL" id="MBD9360035.1"/>
    </source>
</evidence>
<dbReference type="PANTHER" id="PTHR42872:SF3">
    <property type="entry name" value="PROTEIN-GLUTAMATE METHYLESTERASE_PROTEIN-GLUTAMINE GLUTAMINASE 1"/>
    <property type="match status" value="1"/>
</dbReference>
<evidence type="ECO:0000256" key="6">
    <source>
        <dbReference type="PROSITE-ProRule" id="PRU00169"/>
    </source>
</evidence>
<dbReference type="CDD" id="cd16432">
    <property type="entry name" value="CheB_Rec"/>
    <property type="match status" value="1"/>
</dbReference>
<dbReference type="InterPro" id="IPR035909">
    <property type="entry name" value="CheB_C"/>
</dbReference>
<feature type="modified residue" description="4-aspartylphosphate" evidence="4 6">
    <location>
        <position position="55"/>
    </location>
</feature>
<evidence type="ECO:0000256" key="3">
    <source>
        <dbReference type="ARBA" id="ARBA00048267"/>
    </source>
</evidence>
<comment type="function">
    <text evidence="4">Involved in chemotaxis. Part of a chemotaxis signal transduction system that modulates chemotaxis in response to various stimuli. Catalyzes the demethylation of specific methylglutamate residues introduced into the chemoreceptors (methyl-accepting chemotaxis proteins or MCP) by CheR. Also mediates the irreversible deamidation of specific glutamine residues to glutamic acid.</text>
</comment>
<comment type="domain">
    <text evidence="4">Contains a C-terminal catalytic domain, and an N-terminal region which modulates catalytic activity.</text>
</comment>
<feature type="domain" description="CheB-type methylesterase" evidence="8">
    <location>
        <begin position="170"/>
        <end position="360"/>
    </location>
</feature>
<dbReference type="Proteomes" id="UP000641152">
    <property type="component" value="Unassembled WGS sequence"/>
</dbReference>
<evidence type="ECO:0000259" key="7">
    <source>
        <dbReference type="PROSITE" id="PS50110"/>
    </source>
</evidence>
<dbReference type="Pfam" id="PF01339">
    <property type="entry name" value="CheB_methylest"/>
    <property type="match status" value="1"/>
</dbReference>
<feature type="active site" evidence="4 5">
    <location>
        <position position="213"/>
    </location>
</feature>
<comment type="similarity">
    <text evidence="4">Belongs to the CheB family.</text>
</comment>
<sequence length="364" mass="39562">MTIRVLIVDDSSFICKRIREILEEDQEFKVIGVAHDGREAIELAASLQPDVITMDVEMPIMDGITAVKKIMGTRPCPILMFSAMTQVGAQATLDALNAGAIDFLPKQLEDIDANRETARYLLRYRVRMVASQATRMSSPRPMPRAGLEEHQSSTPEIPIVKPIRAVSAWPKTATSGKIELLVVAASTGGPVAMQYVLSKIPAECSIPILLVQHMPPNFTKSFAERLNLLCSISVREARDGDVLQPGTALLGPGAMQMQVKQVAGERRIVLRAKQSGEIYSPCVDITFDSLADVFAGHVLAVVLTGMGADGKAGAMKLRQRGAQIWAQDEATSTIYGMPKAIAEAGLADHIYSLEEIANQFKKLH</sequence>
<evidence type="ECO:0000256" key="1">
    <source>
        <dbReference type="ARBA" id="ARBA00022500"/>
    </source>
</evidence>
<dbReference type="PROSITE" id="PS50122">
    <property type="entry name" value="CHEB"/>
    <property type="match status" value="1"/>
</dbReference>
<dbReference type="InterPro" id="IPR001789">
    <property type="entry name" value="Sig_transdc_resp-reg_receiver"/>
</dbReference>
<dbReference type="SUPFAM" id="SSF52738">
    <property type="entry name" value="Methylesterase CheB, C-terminal domain"/>
    <property type="match status" value="1"/>
</dbReference>
<feature type="active site" evidence="4 5">
    <location>
        <position position="186"/>
    </location>
</feature>
<protein>
    <recommendedName>
        <fullName evidence="4">Protein-glutamate methylesterase/protein-glutamine glutaminase</fullName>
        <ecNumber evidence="4">3.1.1.61</ecNumber>
        <ecNumber evidence="4">3.5.1.44</ecNumber>
    </recommendedName>
</protein>
<evidence type="ECO:0000259" key="8">
    <source>
        <dbReference type="PROSITE" id="PS50122"/>
    </source>
</evidence>
<dbReference type="Gene3D" id="3.40.50.2300">
    <property type="match status" value="1"/>
</dbReference>
<reference evidence="9 10" key="1">
    <citation type="submission" date="2020-09" db="EMBL/GenBank/DDBJ databases">
        <title>Methylomonas albis sp. nov. and Methylomonas fluvii sp. nov.: Two cold-adapted methanotrophs from the River Elbe and an amended description of Methylovulum psychrotolerans strain Eb1.</title>
        <authorList>
            <person name="Bussmann I.K."/>
            <person name="Klings K.-W."/>
            <person name="Warnstedt J."/>
            <person name="Hoppert M."/>
            <person name="Saborowski A."/>
            <person name="Horn F."/>
            <person name="Liebner S."/>
        </authorList>
    </citation>
    <scope>NUCLEOTIDE SEQUENCE [LARGE SCALE GENOMIC DNA]</scope>
    <source>
        <strain evidence="9 10">EbB</strain>
    </source>
</reference>